<sequence length="158" mass="16938">MKYQIATMLLTLLAVSGCGGDGLDHFPTAKTEGTIVCEGKPVPFAMVYFEPLQNPNSTTADVGKPGFDIADENGHFVLSTYGTEDGAVVGKHRVRVDPPNSSKVPPGWSCPCEMNSNVDVTQVDVTEGENSFEIALKKQTKRSKSAKPPADADDYNDD</sequence>
<dbReference type="OrthoDB" id="287810at2"/>
<evidence type="ECO:0000313" key="4">
    <source>
        <dbReference type="Proteomes" id="UP000238322"/>
    </source>
</evidence>
<gene>
    <name evidence="3" type="ORF">C5Y83_08335</name>
</gene>
<feature type="region of interest" description="Disordered" evidence="1">
    <location>
        <begin position="136"/>
        <end position="158"/>
    </location>
</feature>
<keyword evidence="2" id="KW-0732">Signal</keyword>
<evidence type="ECO:0000256" key="1">
    <source>
        <dbReference type="SAM" id="MobiDB-lite"/>
    </source>
</evidence>
<evidence type="ECO:0000313" key="3">
    <source>
        <dbReference type="EMBL" id="PQO35931.1"/>
    </source>
</evidence>
<comment type="caution">
    <text evidence="3">The sequence shown here is derived from an EMBL/GenBank/DDBJ whole genome shotgun (WGS) entry which is preliminary data.</text>
</comment>
<dbReference type="Proteomes" id="UP000238322">
    <property type="component" value="Unassembled WGS sequence"/>
</dbReference>
<dbReference type="AlphaFoldDB" id="A0A2S8FUS1"/>
<name>A0A2S8FUS1_9BACT</name>
<feature type="chain" id="PRO_5015597407" description="Carboxypeptidase regulatory-like domain-containing protein" evidence="2">
    <location>
        <begin position="20"/>
        <end position="158"/>
    </location>
</feature>
<dbReference type="EMBL" id="PUHY01000006">
    <property type="protein sequence ID" value="PQO35931.1"/>
    <property type="molecule type" value="Genomic_DNA"/>
</dbReference>
<proteinExistence type="predicted"/>
<protein>
    <recommendedName>
        <fullName evidence="5">Carboxypeptidase regulatory-like domain-containing protein</fullName>
    </recommendedName>
</protein>
<reference evidence="3 4" key="1">
    <citation type="submission" date="2018-02" db="EMBL/GenBank/DDBJ databases">
        <title>Comparative genomes isolates from brazilian mangrove.</title>
        <authorList>
            <person name="Araujo J.E."/>
            <person name="Taketani R.G."/>
            <person name="Silva M.C.P."/>
            <person name="Loureco M.V."/>
            <person name="Andreote F.D."/>
        </authorList>
    </citation>
    <scope>NUCLEOTIDE SEQUENCE [LARGE SCALE GENOMIC DNA]</scope>
    <source>
        <strain evidence="3 4">Hex-1 MGV</strain>
    </source>
</reference>
<dbReference type="PROSITE" id="PS51257">
    <property type="entry name" value="PROKAR_LIPOPROTEIN"/>
    <property type="match status" value="1"/>
</dbReference>
<evidence type="ECO:0008006" key="5">
    <source>
        <dbReference type="Google" id="ProtNLM"/>
    </source>
</evidence>
<accession>A0A2S8FUS1</accession>
<evidence type="ECO:0000256" key="2">
    <source>
        <dbReference type="SAM" id="SignalP"/>
    </source>
</evidence>
<dbReference type="RefSeq" id="WP_105329220.1">
    <property type="nucleotide sequence ID" value="NZ_PUHY01000006.1"/>
</dbReference>
<organism evidence="3 4">
    <name type="scientific">Blastopirellula marina</name>
    <dbReference type="NCBI Taxonomy" id="124"/>
    <lineage>
        <taxon>Bacteria</taxon>
        <taxon>Pseudomonadati</taxon>
        <taxon>Planctomycetota</taxon>
        <taxon>Planctomycetia</taxon>
        <taxon>Pirellulales</taxon>
        <taxon>Pirellulaceae</taxon>
        <taxon>Blastopirellula</taxon>
    </lineage>
</organism>
<feature type="signal peptide" evidence="2">
    <location>
        <begin position="1"/>
        <end position="19"/>
    </location>
</feature>